<dbReference type="RefSeq" id="WP_382409937.1">
    <property type="nucleotide sequence ID" value="NZ_JBHSGU010000009.1"/>
</dbReference>
<organism evidence="11 12">
    <name type="scientific">Glaciecola siphonariae</name>
    <dbReference type="NCBI Taxonomy" id="521012"/>
    <lineage>
        <taxon>Bacteria</taxon>
        <taxon>Pseudomonadati</taxon>
        <taxon>Pseudomonadota</taxon>
        <taxon>Gammaproteobacteria</taxon>
        <taxon>Alteromonadales</taxon>
        <taxon>Alteromonadaceae</taxon>
        <taxon>Glaciecola</taxon>
    </lineage>
</organism>
<feature type="domain" description="Helicase C-terminal" evidence="9">
    <location>
        <begin position="220"/>
        <end position="385"/>
    </location>
</feature>
<keyword evidence="12" id="KW-1185">Reference proteome</keyword>
<dbReference type="InterPro" id="IPR012677">
    <property type="entry name" value="Nucleotide-bd_a/b_plait_sf"/>
</dbReference>
<feature type="domain" description="Helicase ATP-binding" evidence="8">
    <location>
        <begin position="33"/>
        <end position="210"/>
    </location>
</feature>
<dbReference type="PANTHER" id="PTHR47959">
    <property type="entry name" value="ATP-DEPENDENT RNA HELICASE RHLE-RELATED"/>
    <property type="match status" value="1"/>
</dbReference>
<dbReference type="CDD" id="cd18787">
    <property type="entry name" value="SF2_C_DEAD"/>
    <property type="match status" value="1"/>
</dbReference>
<feature type="short sequence motif" description="Q motif" evidence="6">
    <location>
        <begin position="2"/>
        <end position="30"/>
    </location>
</feature>
<dbReference type="PROSITE" id="PS51195">
    <property type="entry name" value="Q_MOTIF"/>
    <property type="match status" value="1"/>
</dbReference>
<evidence type="ECO:0000256" key="5">
    <source>
        <dbReference type="ARBA" id="ARBA00038437"/>
    </source>
</evidence>
<evidence type="ECO:0000256" key="2">
    <source>
        <dbReference type="ARBA" id="ARBA00022801"/>
    </source>
</evidence>
<dbReference type="EMBL" id="JBHSGU010000009">
    <property type="protein sequence ID" value="MFC4701454.1"/>
    <property type="molecule type" value="Genomic_DNA"/>
</dbReference>
<dbReference type="InterPro" id="IPR000629">
    <property type="entry name" value="RNA-helicase_DEAD-box_CS"/>
</dbReference>
<dbReference type="PROSITE" id="PS00039">
    <property type="entry name" value="DEAD_ATP_HELICASE"/>
    <property type="match status" value="1"/>
</dbReference>
<dbReference type="Pfam" id="PF03880">
    <property type="entry name" value="DbpA"/>
    <property type="match status" value="1"/>
</dbReference>
<dbReference type="Gene3D" id="3.40.50.300">
    <property type="entry name" value="P-loop containing nucleotide triphosphate hydrolases"/>
    <property type="match status" value="2"/>
</dbReference>
<keyword evidence="3 7" id="KW-0347">Helicase</keyword>
<evidence type="ECO:0000259" key="8">
    <source>
        <dbReference type="PROSITE" id="PS51192"/>
    </source>
</evidence>
<evidence type="ECO:0000259" key="10">
    <source>
        <dbReference type="PROSITE" id="PS51195"/>
    </source>
</evidence>
<dbReference type="SUPFAM" id="SSF52540">
    <property type="entry name" value="P-loop containing nucleoside triphosphate hydrolases"/>
    <property type="match status" value="2"/>
</dbReference>
<comment type="caution">
    <text evidence="11">The sequence shown here is derived from an EMBL/GenBank/DDBJ whole genome shotgun (WGS) entry which is preliminary data.</text>
</comment>
<dbReference type="SMART" id="SM00490">
    <property type="entry name" value="HELICc"/>
    <property type="match status" value="1"/>
</dbReference>
<dbReference type="Gene3D" id="3.30.70.330">
    <property type="match status" value="1"/>
</dbReference>
<dbReference type="InterPro" id="IPR011545">
    <property type="entry name" value="DEAD/DEAH_box_helicase_dom"/>
</dbReference>
<gene>
    <name evidence="11" type="ORF">ACFO4O_14905</name>
</gene>
<accession>A0ABV9LZ88</accession>
<evidence type="ECO:0000313" key="11">
    <source>
        <dbReference type="EMBL" id="MFC4701454.1"/>
    </source>
</evidence>
<keyword evidence="1 7" id="KW-0547">Nucleotide-binding</keyword>
<dbReference type="Proteomes" id="UP001595897">
    <property type="component" value="Unassembled WGS sequence"/>
</dbReference>
<evidence type="ECO:0000256" key="4">
    <source>
        <dbReference type="ARBA" id="ARBA00022840"/>
    </source>
</evidence>
<dbReference type="InterPro" id="IPR027417">
    <property type="entry name" value="P-loop_NTPase"/>
</dbReference>
<comment type="similarity">
    <text evidence="5 7">Belongs to the DEAD box helicase family.</text>
</comment>
<evidence type="ECO:0000313" key="12">
    <source>
        <dbReference type="Proteomes" id="UP001595897"/>
    </source>
</evidence>
<dbReference type="InterPro" id="IPR001650">
    <property type="entry name" value="Helicase_C-like"/>
</dbReference>
<dbReference type="InterPro" id="IPR044742">
    <property type="entry name" value="DEAD/DEAH_RhlB"/>
</dbReference>
<name>A0ABV9LZ88_9ALTE</name>
<dbReference type="PROSITE" id="PS51192">
    <property type="entry name" value="HELICASE_ATP_BIND_1"/>
    <property type="match status" value="1"/>
</dbReference>
<evidence type="ECO:0000259" key="9">
    <source>
        <dbReference type="PROSITE" id="PS51194"/>
    </source>
</evidence>
<evidence type="ECO:0000256" key="6">
    <source>
        <dbReference type="PROSITE-ProRule" id="PRU00552"/>
    </source>
</evidence>
<dbReference type="InterPro" id="IPR014001">
    <property type="entry name" value="Helicase_ATP-bd"/>
</dbReference>
<keyword evidence="2 7" id="KW-0378">Hydrolase</keyword>
<dbReference type="InterPro" id="IPR050079">
    <property type="entry name" value="DEAD_box_RNA_helicase"/>
</dbReference>
<dbReference type="PANTHER" id="PTHR47959:SF1">
    <property type="entry name" value="ATP-DEPENDENT RNA HELICASE DBPA"/>
    <property type="match status" value="1"/>
</dbReference>
<proteinExistence type="inferred from homology"/>
<dbReference type="GO" id="GO:0004386">
    <property type="term" value="F:helicase activity"/>
    <property type="evidence" value="ECO:0007669"/>
    <property type="project" value="UniProtKB-KW"/>
</dbReference>
<dbReference type="CDD" id="cd00268">
    <property type="entry name" value="DEADc"/>
    <property type="match status" value="1"/>
</dbReference>
<dbReference type="SMART" id="SM00487">
    <property type="entry name" value="DEXDc"/>
    <property type="match status" value="1"/>
</dbReference>
<protein>
    <submittedName>
        <fullName evidence="11">DEAD/DEAH box helicase</fullName>
    </submittedName>
</protein>
<dbReference type="PROSITE" id="PS51194">
    <property type="entry name" value="HELICASE_CTER"/>
    <property type="match status" value="1"/>
</dbReference>
<dbReference type="Pfam" id="PF00270">
    <property type="entry name" value="DEAD"/>
    <property type="match status" value="1"/>
</dbReference>
<evidence type="ECO:0000256" key="1">
    <source>
        <dbReference type="ARBA" id="ARBA00022741"/>
    </source>
</evidence>
<keyword evidence="4 7" id="KW-0067">ATP-binding</keyword>
<sequence>MSTFEQYGLHHALNTSLAELKYTEPTATQQACLPDLLAGKDVAVEAKTGSGKTLAFGLTILNKLAQLDGTEQHPHALVLCPTRELAEQVNYQLQLLARRMANTKILALFGGVALAPQLSSLRHAPAVVVGTPGRIMDIISQGKLDLSGVKTLVLDEADRMLDMGFSDQMDWILSAMGKQASEVQTLLFSATFGGNIQQLSKRYQKNAEVIALDDAHTRANIEQLAYKVQAGQRDYAVAAILSEYQPDSAIVFCQTKLEVAALSQKLSDDGFTLVQLQGDMEQFERSNAITLFSADCANVMIATDVASRGLDIASVGLVINYRISDDLDIHTHRIGRTGRAGEKGMAITIIDDSDEVKLVAFNSQLPEDIPVKGAQALRFHANRIKQPAFVGIQIDGGKKQKLSKGDILGALTKQAKIPAKDIGKIHVTAQKSFAAVKVRSLKRALMMFREDTVKGKRIRARKL</sequence>
<dbReference type="InterPro" id="IPR014014">
    <property type="entry name" value="RNA_helicase_DEAD_Q_motif"/>
</dbReference>
<feature type="domain" description="DEAD-box RNA helicase Q" evidence="10">
    <location>
        <begin position="2"/>
        <end position="30"/>
    </location>
</feature>
<evidence type="ECO:0000256" key="3">
    <source>
        <dbReference type="ARBA" id="ARBA00022806"/>
    </source>
</evidence>
<dbReference type="InterPro" id="IPR005580">
    <property type="entry name" value="DbpA/CsdA_RNA-bd_dom"/>
</dbReference>
<evidence type="ECO:0000256" key="7">
    <source>
        <dbReference type="RuleBase" id="RU000492"/>
    </source>
</evidence>
<dbReference type="Pfam" id="PF00271">
    <property type="entry name" value="Helicase_C"/>
    <property type="match status" value="1"/>
</dbReference>
<reference evidence="12" key="1">
    <citation type="journal article" date="2019" name="Int. J. Syst. Evol. Microbiol.">
        <title>The Global Catalogue of Microorganisms (GCM) 10K type strain sequencing project: providing services to taxonomists for standard genome sequencing and annotation.</title>
        <authorList>
            <consortium name="The Broad Institute Genomics Platform"/>
            <consortium name="The Broad Institute Genome Sequencing Center for Infectious Disease"/>
            <person name="Wu L."/>
            <person name="Ma J."/>
        </authorList>
    </citation>
    <scope>NUCLEOTIDE SEQUENCE [LARGE SCALE GENOMIC DNA]</scope>
    <source>
        <strain evidence="12">KACC 12507</strain>
    </source>
</reference>